<name>A0A926Q4L8_9FLAO</name>
<dbReference type="Gene3D" id="3.30.70.100">
    <property type="match status" value="1"/>
</dbReference>
<dbReference type="SUPFAM" id="SSF54909">
    <property type="entry name" value="Dimeric alpha+beta barrel"/>
    <property type="match status" value="1"/>
</dbReference>
<feature type="domain" description="ABM" evidence="1">
    <location>
        <begin position="38"/>
        <end position="129"/>
    </location>
</feature>
<dbReference type="EMBL" id="JACVDC010000161">
    <property type="protein sequence ID" value="MBC9798682.1"/>
    <property type="molecule type" value="Genomic_DNA"/>
</dbReference>
<keyword evidence="2" id="KW-0560">Oxidoreductase</keyword>
<evidence type="ECO:0000259" key="1">
    <source>
        <dbReference type="PROSITE" id="PS51725"/>
    </source>
</evidence>
<protein>
    <submittedName>
        <fullName evidence="2">Antibiotic biosynthesis monooxygenase</fullName>
    </submittedName>
</protein>
<dbReference type="GO" id="GO:0004497">
    <property type="term" value="F:monooxygenase activity"/>
    <property type="evidence" value="ECO:0007669"/>
    <property type="project" value="UniProtKB-KW"/>
</dbReference>
<keyword evidence="2" id="KW-0503">Monooxygenase</keyword>
<reference evidence="2 3" key="1">
    <citation type="submission" date="2020-09" db="EMBL/GenBank/DDBJ databases">
        <title>Sinomicrobium weinanense sp. nov., a halophilic bacteria isolated from saline-alkali soil.</title>
        <authorList>
            <person name="Wu P."/>
            <person name="Ren H."/>
            <person name="Mei Y."/>
            <person name="Liang Y."/>
            <person name="Chen Z."/>
        </authorList>
    </citation>
    <scope>NUCLEOTIDE SEQUENCE [LARGE SCALE GENOMIC DNA]</scope>
    <source>
        <strain evidence="2 3">FJxs</strain>
    </source>
</reference>
<dbReference type="PROSITE" id="PS51725">
    <property type="entry name" value="ABM"/>
    <property type="match status" value="1"/>
</dbReference>
<dbReference type="Pfam" id="PF03992">
    <property type="entry name" value="ABM"/>
    <property type="match status" value="1"/>
</dbReference>
<accession>A0A926Q4L8</accession>
<gene>
    <name evidence="2" type="ORF">IBL28_22145</name>
</gene>
<dbReference type="InterPro" id="IPR011008">
    <property type="entry name" value="Dimeric_a/b-barrel"/>
</dbReference>
<evidence type="ECO:0000313" key="2">
    <source>
        <dbReference type="EMBL" id="MBC9798682.1"/>
    </source>
</evidence>
<dbReference type="RefSeq" id="WP_187967786.1">
    <property type="nucleotide sequence ID" value="NZ_JACVDC010000161.1"/>
</dbReference>
<evidence type="ECO:0000313" key="3">
    <source>
        <dbReference type="Proteomes" id="UP000653730"/>
    </source>
</evidence>
<proteinExistence type="predicted"/>
<organism evidence="2 3">
    <name type="scientific">Sinomicrobium weinanense</name>
    <dbReference type="NCBI Taxonomy" id="2842200"/>
    <lineage>
        <taxon>Bacteria</taxon>
        <taxon>Pseudomonadati</taxon>
        <taxon>Bacteroidota</taxon>
        <taxon>Flavobacteriia</taxon>
        <taxon>Flavobacteriales</taxon>
        <taxon>Flavobacteriaceae</taxon>
        <taxon>Sinomicrobium</taxon>
    </lineage>
</organism>
<dbReference type="InterPro" id="IPR007138">
    <property type="entry name" value="ABM_dom"/>
</dbReference>
<keyword evidence="3" id="KW-1185">Reference proteome</keyword>
<dbReference type="AlphaFoldDB" id="A0A926Q4L8"/>
<sequence>MKPKIVMQLVYVIAAMLFFLSQKGFSQSKPENMDTNHSLEVIRYTIPKSQHKNFEQAYSEAGKHLQSSAYCFGYKIVHGDEDPDNYIVFIQWTSADEHLNGFRKSPEFTPFLNLVRPFYNNIQEMKHYNPTTIQWTKE</sequence>
<dbReference type="Proteomes" id="UP000653730">
    <property type="component" value="Unassembled WGS sequence"/>
</dbReference>
<comment type="caution">
    <text evidence="2">The sequence shown here is derived from an EMBL/GenBank/DDBJ whole genome shotgun (WGS) entry which is preliminary data.</text>
</comment>